<evidence type="ECO:0000313" key="3">
    <source>
        <dbReference type="Proteomes" id="UP000522262"/>
    </source>
</evidence>
<reference evidence="2 3" key="1">
    <citation type="submission" date="2020-05" db="EMBL/GenBank/DDBJ databases">
        <title>Identification and distribution of gene clusters putatively required for synthesis of sphingolipid metabolism inhibitors in phylogenetically diverse species of the filamentous fungus Fusarium.</title>
        <authorList>
            <person name="Kim H.-S."/>
            <person name="Busman M."/>
            <person name="Brown D.W."/>
            <person name="Divon H."/>
            <person name="Uhlig S."/>
            <person name="Proctor R.H."/>
        </authorList>
    </citation>
    <scope>NUCLEOTIDE SEQUENCE [LARGE SCALE GENOMIC DNA]</scope>
    <source>
        <strain evidence="2 3">NRRL 53147</strain>
    </source>
</reference>
<feature type="compositionally biased region" description="Polar residues" evidence="1">
    <location>
        <begin position="55"/>
        <end position="66"/>
    </location>
</feature>
<dbReference type="EMBL" id="JAAOAM010000292">
    <property type="protein sequence ID" value="KAF5534737.1"/>
    <property type="molecule type" value="Genomic_DNA"/>
</dbReference>
<evidence type="ECO:0000313" key="2">
    <source>
        <dbReference type="EMBL" id="KAF5534737.1"/>
    </source>
</evidence>
<feature type="compositionally biased region" description="Low complexity" evidence="1">
    <location>
        <begin position="33"/>
        <end position="47"/>
    </location>
</feature>
<protein>
    <submittedName>
        <fullName evidence="2">Uncharacterized protein</fullName>
    </submittedName>
</protein>
<feature type="region of interest" description="Disordered" evidence="1">
    <location>
        <begin position="1"/>
        <end position="135"/>
    </location>
</feature>
<organism evidence="2 3">
    <name type="scientific">Fusarium mexicanum</name>
    <dbReference type="NCBI Taxonomy" id="751941"/>
    <lineage>
        <taxon>Eukaryota</taxon>
        <taxon>Fungi</taxon>
        <taxon>Dikarya</taxon>
        <taxon>Ascomycota</taxon>
        <taxon>Pezizomycotina</taxon>
        <taxon>Sordariomycetes</taxon>
        <taxon>Hypocreomycetidae</taxon>
        <taxon>Hypocreales</taxon>
        <taxon>Nectriaceae</taxon>
        <taxon>Fusarium</taxon>
        <taxon>Fusarium fujikuroi species complex</taxon>
    </lineage>
</organism>
<dbReference type="Proteomes" id="UP000522262">
    <property type="component" value="Unassembled WGS sequence"/>
</dbReference>
<dbReference type="AlphaFoldDB" id="A0A8H5ICZ9"/>
<accession>A0A8H5ICZ9</accession>
<gene>
    <name evidence="2" type="ORF">FMEXI_11146</name>
</gene>
<sequence>MSSREGRNSPGPTHSVRGSNAPEPPVRGNISSPVTAPTPAVVAPPTVNEEISEASLDQNPPASSQILPHDLSPPLDQDQKKEPEEEPEPEPEEKPKPTWAQILAGKGTNQSSLSESEDSDWPAVDPNWRTQPDQQ</sequence>
<proteinExistence type="predicted"/>
<name>A0A8H5ICZ9_9HYPO</name>
<keyword evidence="3" id="KW-1185">Reference proteome</keyword>
<comment type="caution">
    <text evidence="2">The sequence shown here is derived from an EMBL/GenBank/DDBJ whole genome shotgun (WGS) entry which is preliminary data.</text>
</comment>
<evidence type="ECO:0000256" key="1">
    <source>
        <dbReference type="SAM" id="MobiDB-lite"/>
    </source>
</evidence>